<dbReference type="EMBL" id="KT716399">
    <property type="protein sequence ID" value="ALH46235.1"/>
    <property type="molecule type" value="Genomic_DNA"/>
</dbReference>
<proteinExistence type="predicted"/>
<evidence type="ECO:0000313" key="2">
    <source>
        <dbReference type="Proteomes" id="UP000225954"/>
    </source>
</evidence>
<accession>A0A0N9RT68</accession>
<sequence>MTAPTSKAPWIGETRKPTAQRLVMSGYNVQEPNLTNSAR</sequence>
<organism evidence="1 2">
    <name type="scientific">Pseudomonas phage POR1</name>
    <dbReference type="NCBI Taxonomy" id="1718594"/>
    <lineage>
        <taxon>Viruses</taxon>
        <taxon>Duplodnaviria</taxon>
        <taxon>Heunggongvirae</taxon>
        <taxon>Uroviricota</taxon>
        <taxon>Caudoviricetes</taxon>
        <taxon>Porunavirus</taxon>
        <taxon>Porunavirus POR1</taxon>
    </lineage>
</organism>
<keyword evidence="2" id="KW-1185">Reference proteome</keyword>
<reference evidence="1 2" key="1">
    <citation type="journal article" date="2016" name="Genome Announc.">
        <title>Genome Sequences of Pseudomonas oryzihabitans Phage POR1 and Pseudomonas aeruginosa Phage PAE1.</title>
        <authorList>
            <person name="Dyson Z.A."/>
            <person name="Seviour R.J."/>
            <person name="Tucci J."/>
            <person name="Petrovski S."/>
        </authorList>
    </citation>
    <scope>NUCLEOTIDE SEQUENCE [LARGE SCALE GENOMIC DNA]</scope>
</reference>
<gene>
    <name evidence="1" type="ORF">POR1_30</name>
</gene>
<evidence type="ECO:0000313" key="1">
    <source>
        <dbReference type="EMBL" id="ALH46235.1"/>
    </source>
</evidence>
<protein>
    <submittedName>
        <fullName evidence="1">Uncharacterized protein</fullName>
    </submittedName>
</protein>
<dbReference type="Proteomes" id="UP000225954">
    <property type="component" value="Segment"/>
</dbReference>
<name>A0A0N9RT68_9CAUD</name>